<dbReference type="Proteomes" id="UP000663193">
    <property type="component" value="Chromosome 17"/>
</dbReference>
<proteinExistence type="predicted"/>
<feature type="non-terminal residue" evidence="2">
    <location>
        <position position="1"/>
    </location>
</feature>
<name>A0A7U2FJM3_PHANO</name>
<evidence type="ECO:0000256" key="1">
    <source>
        <dbReference type="SAM" id="Phobius"/>
    </source>
</evidence>
<feature type="transmembrane region" description="Helical" evidence="1">
    <location>
        <begin position="24"/>
        <end position="42"/>
    </location>
</feature>
<dbReference type="AlphaFoldDB" id="A0A7U2FJM3"/>
<organism evidence="2 3">
    <name type="scientific">Phaeosphaeria nodorum (strain SN15 / ATCC MYA-4574 / FGSC 10173)</name>
    <name type="common">Glume blotch fungus</name>
    <name type="synonym">Parastagonospora nodorum</name>
    <dbReference type="NCBI Taxonomy" id="321614"/>
    <lineage>
        <taxon>Eukaryota</taxon>
        <taxon>Fungi</taxon>
        <taxon>Dikarya</taxon>
        <taxon>Ascomycota</taxon>
        <taxon>Pezizomycotina</taxon>
        <taxon>Dothideomycetes</taxon>
        <taxon>Pleosporomycetidae</taxon>
        <taxon>Pleosporales</taxon>
        <taxon>Pleosporineae</taxon>
        <taxon>Phaeosphaeriaceae</taxon>
        <taxon>Parastagonospora</taxon>
    </lineage>
</organism>
<keyword evidence="1" id="KW-0472">Membrane</keyword>
<gene>
    <name evidence="2" type="ORF">JI435_105790</name>
</gene>
<accession>A0A7U2FJM3</accession>
<evidence type="ECO:0000313" key="3">
    <source>
        <dbReference type="Proteomes" id="UP000663193"/>
    </source>
</evidence>
<reference evidence="3" key="1">
    <citation type="journal article" date="2021" name="BMC Genomics">
        <title>Chromosome-level genome assembly and manually-curated proteome of model necrotroph Parastagonospora nodorum Sn15 reveals a genome-wide trove of candidate effector homologs, and redundancy of virulence-related functions within an accessory chromosome.</title>
        <authorList>
            <person name="Bertazzoni S."/>
            <person name="Jones D.A.B."/>
            <person name="Phan H.T."/>
            <person name="Tan K.-C."/>
            <person name="Hane J.K."/>
        </authorList>
    </citation>
    <scope>NUCLEOTIDE SEQUENCE [LARGE SCALE GENOMIC DNA]</scope>
    <source>
        <strain evidence="3">SN15 / ATCC MYA-4574 / FGSC 10173)</strain>
    </source>
</reference>
<keyword evidence="1" id="KW-1133">Transmembrane helix</keyword>
<dbReference type="EMBL" id="CP069039">
    <property type="protein sequence ID" value="QRD04645.1"/>
    <property type="molecule type" value="Genomic_DNA"/>
</dbReference>
<evidence type="ECO:0000313" key="2">
    <source>
        <dbReference type="EMBL" id="QRD04645.1"/>
    </source>
</evidence>
<keyword evidence="1" id="KW-0812">Transmembrane</keyword>
<keyword evidence="3" id="KW-1185">Reference proteome</keyword>
<dbReference type="VEuPathDB" id="FungiDB:JI435_105790"/>
<sequence>LYKPPCQISRFKVLTHFFVSMLNMFKHLFSGAMPAVGLAAYINTLHKQNRTRFNGFDQKLDSLHGLAERKIVMLQAVKDTKGTLNETTMEDTSLNDASERVQEQISNLLEFVHSCASADSDSNR</sequence>
<protein>
    <submittedName>
        <fullName evidence="2">Uncharacterized protein</fullName>
    </submittedName>
</protein>